<gene>
    <name evidence="2" type="ORF">SAMN05216233_104257</name>
</gene>
<evidence type="ECO:0000256" key="1">
    <source>
        <dbReference type="SAM" id="MobiDB-lite"/>
    </source>
</evidence>
<evidence type="ECO:0000313" key="3">
    <source>
        <dbReference type="Proteomes" id="UP000198870"/>
    </source>
</evidence>
<reference evidence="2 3" key="1">
    <citation type="submission" date="2016-10" db="EMBL/GenBank/DDBJ databases">
        <authorList>
            <person name="de Groot N.N."/>
        </authorList>
    </citation>
    <scope>NUCLEOTIDE SEQUENCE [LARGE SCALE GENOMIC DNA]</scope>
    <source>
        <strain evidence="2 3">AA1</strain>
    </source>
</reference>
<evidence type="ECO:0000313" key="2">
    <source>
        <dbReference type="EMBL" id="SCY15476.1"/>
    </source>
</evidence>
<organism evidence="2 3">
    <name type="scientific">Desulfoluna spongiiphila</name>
    <dbReference type="NCBI Taxonomy" id="419481"/>
    <lineage>
        <taxon>Bacteria</taxon>
        <taxon>Pseudomonadati</taxon>
        <taxon>Thermodesulfobacteriota</taxon>
        <taxon>Desulfobacteria</taxon>
        <taxon>Desulfobacterales</taxon>
        <taxon>Desulfolunaceae</taxon>
        <taxon>Desulfoluna</taxon>
    </lineage>
</organism>
<name>A0A1G5DLF6_9BACT</name>
<proteinExistence type="predicted"/>
<dbReference type="Proteomes" id="UP000198870">
    <property type="component" value="Unassembled WGS sequence"/>
</dbReference>
<dbReference type="RefSeq" id="WP_092210094.1">
    <property type="nucleotide sequence ID" value="NZ_FMUX01000004.1"/>
</dbReference>
<keyword evidence="3" id="KW-1185">Reference proteome</keyword>
<feature type="region of interest" description="Disordered" evidence="1">
    <location>
        <begin position="654"/>
        <end position="697"/>
    </location>
</feature>
<dbReference type="AlphaFoldDB" id="A0A1G5DLF6"/>
<sequence length="710" mass="79293">MQTVGNFNSQFGRELPTERYLEAITELAKKDEQYVFTCYLGLVQGVLETVIGTLDTMDEDSDTEVQAVEVCQVAGMNLARMMVTHCVALGTLIRLFTTTRQVDDDSQRIFDSFDDLVVVPGSSAPAKKKSIVANLKRYFNEAKFEVCHLMKRRIVLTRSINAYCLRNIKKSLHVGKNITAEDAGLVIGHLPEEVIFRAFSLQFGVGIGPEHVDTLEHLSAFVGTNGRQVYENYWKPRGFEGGTYYVEAFASLEAFITGLARHPFDKMMQVVWYATHRYGTGDDSETRVRFLLKVPDVNPEGTGSTAKEVVKLLGRYDEWIASDAGLLPRLVGVTLTGPEDDAVDVGGIKAFFNELHNRVFIERDDLLVVHVSMDTLRYTNDDLMETNRWVGHWVEIKTPLKRLHGYVSNELLINYGKIKRLALDLDETKLIRFCYSGLELRIGERDPAFAAPFMALKKESFEAFKSRKLTVLHQVVSAYLASIFNHKNAKLRLGSLTQVNDEILGLIAGSENVYVDMLPGWTIRETIQNLNITPRQLTIAKELLLVESRIGGKQEGKASVGDLMVIEKAVEIHTREKGGTQMPRQTILAHSPIGHFVEMIPSQFVLGDGGGGTERIGIVKEYELYNDLVGLPALLDENVQRYAAFALTTRFQKGDNSLAPPEPVKGGARQEVAALPVVSEPPADDPPLKGHKDDPLDDDLLLSHLFDDDY</sequence>
<protein>
    <submittedName>
        <fullName evidence="2">Uncharacterized protein</fullName>
    </submittedName>
</protein>
<accession>A0A1G5DLF6</accession>
<dbReference type="EMBL" id="FMUX01000004">
    <property type="protein sequence ID" value="SCY15476.1"/>
    <property type="molecule type" value="Genomic_DNA"/>
</dbReference>
<dbReference type="STRING" id="419481.SAMN05216233_104257"/>